<reference evidence="1" key="2">
    <citation type="submission" date="2020-11" db="EMBL/GenBank/DDBJ databases">
        <authorList>
            <person name="McCartney M.A."/>
            <person name="Auch B."/>
            <person name="Kono T."/>
            <person name="Mallez S."/>
            <person name="Becker A."/>
            <person name="Gohl D.M."/>
            <person name="Silverstein K.A.T."/>
            <person name="Koren S."/>
            <person name="Bechman K.B."/>
            <person name="Herman A."/>
            <person name="Abrahante J.E."/>
            <person name="Garbe J."/>
        </authorList>
    </citation>
    <scope>NUCLEOTIDE SEQUENCE</scope>
    <source>
        <strain evidence="1">Duluth1</strain>
        <tissue evidence="1">Whole animal</tissue>
    </source>
</reference>
<organism evidence="1 2">
    <name type="scientific">Dreissena polymorpha</name>
    <name type="common">Zebra mussel</name>
    <name type="synonym">Mytilus polymorpha</name>
    <dbReference type="NCBI Taxonomy" id="45954"/>
    <lineage>
        <taxon>Eukaryota</taxon>
        <taxon>Metazoa</taxon>
        <taxon>Spiralia</taxon>
        <taxon>Lophotrochozoa</taxon>
        <taxon>Mollusca</taxon>
        <taxon>Bivalvia</taxon>
        <taxon>Autobranchia</taxon>
        <taxon>Heteroconchia</taxon>
        <taxon>Euheterodonta</taxon>
        <taxon>Imparidentia</taxon>
        <taxon>Neoheterodontei</taxon>
        <taxon>Myida</taxon>
        <taxon>Dreissenoidea</taxon>
        <taxon>Dreissenidae</taxon>
        <taxon>Dreissena</taxon>
    </lineage>
</organism>
<name>A0A9D4JPC4_DREPO</name>
<dbReference type="Proteomes" id="UP000828390">
    <property type="component" value="Unassembled WGS sequence"/>
</dbReference>
<accession>A0A9D4JPC4</accession>
<evidence type="ECO:0000313" key="2">
    <source>
        <dbReference type="Proteomes" id="UP000828390"/>
    </source>
</evidence>
<protein>
    <submittedName>
        <fullName evidence="1">Uncharacterized protein</fullName>
    </submittedName>
</protein>
<comment type="caution">
    <text evidence="1">The sequence shown here is derived from an EMBL/GenBank/DDBJ whole genome shotgun (WGS) entry which is preliminary data.</text>
</comment>
<sequence>MVRLLAKSDITVYQKLLRKTTRSALEATKEKAGYKLASKVVKLLFSEQELAISCGQSLRQKKGDVRPALDSARLEILKGIENQIN</sequence>
<reference evidence="1" key="1">
    <citation type="journal article" date="2019" name="bioRxiv">
        <title>The Genome of the Zebra Mussel, Dreissena polymorpha: A Resource for Invasive Species Research.</title>
        <authorList>
            <person name="McCartney M.A."/>
            <person name="Auch B."/>
            <person name="Kono T."/>
            <person name="Mallez S."/>
            <person name="Zhang Y."/>
            <person name="Obille A."/>
            <person name="Becker A."/>
            <person name="Abrahante J.E."/>
            <person name="Garbe J."/>
            <person name="Badalamenti J.P."/>
            <person name="Herman A."/>
            <person name="Mangelson H."/>
            <person name="Liachko I."/>
            <person name="Sullivan S."/>
            <person name="Sone E.D."/>
            <person name="Koren S."/>
            <person name="Silverstein K.A.T."/>
            <person name="Beckman K.B."/>
            <person name="Gohl D.M."/>
        </authorList>
    </citation>
    <scope>NUCLEOTIDE SEQUENCE</scope>
    <source>
        <strain evidence="1">Duluth1</strain>
        <tissue evidence="1">Whole animal</tissue>
    </source>
</reference>
<proteinExistence type="predicted"/>
<dbReference type="AlphaFoldDB" id="A0A9D4JPC4"/>
<keyword evidence="2" id="KW-1185">Reference proteome</keyword>
<gene>
    <name evidence="1" type="ORF">DPMN_119344</name>
</gene>
<evidence type="ECO:0000313" key="1">
    <source>
        <dbReference type="EMBL" id="KAH3817789.1"/>
    </source>
</evidence>
<dbReference type="EMBL" id="JAIWYP010000005">
    <property type="protein sequence ID" value="KAH3817789.1"/>
    <property type="molecule type" value="Genomic_DNA"/>
</dbReference>